<protein>
    <submittedName>
        <fullName evidence="1">Uncharacterized protein</fullName>
    </submittedName>
</protein>
<dbReference type="Proteomes" id="UP000692954">
    <property type="component" value="Unassembled WGS sequence"/>
</dbReference>
<dbReference type="EMBL" id="CAJJDN010000023">
    <property type="protein sequence ID" value="CAD8067433.1"/>
    <property type="molecule type" value="Genomic_DNA"/>
</dbReference>
<gene>
    <name evidence="1" type="ORF">PSON_ATCC_30995.1.T0230021</name>
</gene>
<organism evidence="1 2">
    <name type="scientific">Paramecium sonneborni</name>
    <dbReference type="NCBI Taxonomy" id="65129"/>
    <lineage>
        <taxon>Eukaryota</taxon>
        <taxon>Sar</taxon>
        <taxon>Alveolata</taxon>
        <taxon>Ciliophora</taxon>
        <taxon>Intramacronucleata</taxon>
        <taxon>Oligohymenophorea</taxon>
        <taxon>Peniculida</taxon>
        <taxon>Parameciidae</taxon>
        <taxon>Paramecium</taxon>
    </lineage>
</organism>
<sequence>MNKNKGVSKDVQHHNFQKKNLKIVPQQNLNAKIKQPDLNRKLLAMPIDAKYKAVLGPDTDSLVAYLKHKKKKQKAIQKYKDLGQILEEPKQEVDKLLPEEIYETDEGKLNDVNGKIIHKINKNIQKLLRKVEA</sequence>
<reference evidence="1" key="1">
    <citation type="submission" date="2021-01" db="EMBL/GenBank/DDBJ databases">
        <authorList>
            <consortium name="Genoscope - CEA"/>
            <person name="William W."/>
        </authorList>
    </citation>
    <scope>NUCLEOTIDE SEQUENCE</scope>
</reference>
<evidence type="ECO:0000313" key="1">
    <source>
        <dbReference type="EMBL" id="CAD8067433.1"/>
    </source>
</evidence>
<dbReference type="AlphaFoldDB" id="A0A8S1LPY2"/>
<keyword evidence="2" id="KW-1185">Reference proteome</keyword>
<proteinExistence type="predicted"/>
<accession>A0A8S1LPY2</accession>
<evidence type="ECO:0000313" key="2">
    <source>
        <dbReference type="Proteomes" id="UP000692954"/>
    </source>
</evidence>
<name>A0A8S1LPY2_9CILI</name>
<comment type="caution">
    <text evidence="1">The sequence shown here is derived from an EMBL/GenBank/DDBJ whole genome shotgun (WGS) entry which is preliminary data.</text>
</comment>